<protein>
    <submittedName>
        <fullName evidence="1">Uncharacterized protein</fullName>
    </submittedName>
</protein>
<keyword evidence="2" id="KW-1185">Reference proteome</keyword>
<comment type="caution">
    <text evidence="1">The sequence shown here is derived from an EMBL/GenBank/DDBJ whole genome shotgun (WGS) entry which is preliminary data.</text>
</comment>
<evidence type="ECO:0000313" key="1">
    <source>
        <dbReference type="EMBL" id="MEQ2194706.1"/>
    </source>
</evidence>
<dbReference type="EMBL" id="JAHRIN010009582">
    <property type="protein sequence ID" value="MEQ2194706.1"/>
    <property type="molecule type" value="Genomic_DNA"/>
</dbReference>
<accession>A0ABV0QH18</accession>
<name>A0ABV0QH18_9TELE</name>
<gene>
    <name evidence="1" type="ORF">XENOCAPTIV_001836</name>
</gene>
<reference evidence="1 2" key="1">
    <citation type="submission" date="2021-06" db="EMBL/GenBank/DDBJ databases">
        <authorList>
            <person name="Palmer J.M."/>
        </authorList>
    </citation>
    <scope>NUCLEOTIDE SEQUENCE [LARGE SCALE GENOMIC DNA]</scope>
    <source>
        <strain evidence="1 2">XC_2019</strain>
        <tissue evidence="1">Muscle</tissue>
    </source>
</reference>
<organism evidence="1 2">
    <name type="scientific">Xenoophorus captivus</name>
    <dbReference type="NCBI Taxonomy" id="1517983"/>
    <lineage>
        <taxon>Eukaryota</taxon>
        <taxon>Metazoa</taxon>
        <taxon>Chordata</taxon>
        <taxon>Craniata</taxon>
        <taxon>Vertebrata</taxon>
        <taxon>Euteleostomi</taxon>
        <taxon>Actinopterygii</taxon>
        <taxon>Neopterygii</taxon>
        <taxon>Teleostei</taxon>
        <taxon>Neoteleostei</taxon>
        <taxon>Acanthomorphata</taxon>
        <taxon>Ovalentaria</taxon>
        <taxon>Atherinomorphae</taxon>
        <taxon>Cyprinodontiformes</taxon>
        <taxon>Goodeidae</taxon>
        <taxon>Xenoophorus</taxon>
    </lineage>
</organism>
<dbReference type="Proteomes" id="UP001434883">
    <property type="component" value="Unassembled WGS sequence"/>
</dbReference>
<proteinExistence type="predicted"/>
<evidence type="ECO:0000313" key="2">
    <source>
        <dbReference type="Proteomes" id="UP001434883"/>
    </source>
</evidence>
<sequence>MAPSKFPDSTPLIHLLVSHGCFPLQSKTSSHLCLGITFIQIPHSSLPFPHLIETLAKLVREIRLWSMREPEKHDIHLAEMRDPPLATAPAMNEVFRGQAWVF</sequence>